<dbReference type="NCBIfam" id="TIGR03619">
    <property type="entry name" value="F420_Rv2161c"/>
    <property type="match status" value="1"/>
</dbReference>
<dbReference type="InterPro" id="IPR011251">
    <property type="entry name" value="Luciferase-like_dom"/>
</dbReference>
<dbReference type="InterPro" id="IPR019952">
    <property type="entry name" value="F420_OxRdatse_Rv1855c_pred"/>
</dbReference>
<evidence type="ECO:0000256" key="3">
    <source>
        <dbReference type="ARBA" id="ARBA00023002"/>
    </source>
</evidence>
<evidence type="ECO:0000256" key="1">
    <source>
        <dbReference type="ARBA" id="ARBA00022630"/>
    </source>
</evidence>
<evidence type="ECO:0000313" key="7">
    <source>
        <dbReference type="EMBL" id="ORX01862.1"/>
    </source>
</evidence>
<keyword evidence="2" id="KW-0288">FMN</keyword>
<evidence type="ECO:0000256" key="4">
    <source>
        <dbReference type="ARBA" id="ARBA00023033"/>
    </source>
</evidence>
<dbReference type="GO" id="GO:0008726">
    <property type="term" value="F:alkanesulfonate monooxygenase activity"/>
    <property type="evidence" value="ECO:0007669"/>
    <property type="project" value="TreeGrafter"/>
</dbReference>
<sequence length="283" mass="31532">MRISVKFDQSFQYAELEQLWRTADRLGFEAVWDYDHFYGPQEHDAPTHEGWTTLAAMAAVTERARVGCLVSSVTYRNPAVLAKMAVTVDHISGGRLNFGIGAGWHEAEHCGYGIDFPAPGARVAMVDEALTLIRRLWTEESVTFKGQFFALEDALCEPKPLQRPHPPIVMGGTEPKMLRVIARQADIWNMPGYEGPERWGTVNARLDEACADVGRKPGEVMRTAQVPLHPVEPEQVDEQLALLPEFERLGCEQMVLAFRQPPTDALLQRCLALDSAPRPVAAV</sequence>
<dbReference type="EMBL" id="LQPY01000029">
    <property type="protein sequence ID" value="ORX01862.1"/>
    <property type="molecule type" value="Genomic_DNA"/>
</dbReference>
<evidence type="ECO:0000256" key="2">
    <source>
        <dbReference type="ARBA" id="ARBA00022643"/>
    </source>
</evidence>
<reference evidence="7 8" key="3">
    <citation type="submission" date="2016-01" db="EMBL/GenBank/DDBJ databases">
        <title>The new phylogeny of the genus Mycobacterium.</title>
        <authorList>
            <person name="Tarcisio F."/>
            <person name="Conor M."/>
            <person name="Antonella G."/>
            <person name="Elisabetta G."/>
            <person name="Giulia F.S."/>
            <person name="Sara T."/>
            <person name="Anna F."/>
            <person name="Clotilde B."/>
            <person name="Roberto B."/>
            <person name="Veronica D.S."/>
            <person name="Fabio R."/>
            <person name="Monica P."/>
            <person name="Olivier J."/>
            <person name="Enrico T."/>
            <person name="Nicola S."/>
        </authorList>
    </citation>
    <scope>NUCLEOTIDE SEQUENCE [LARGE SCALE GENOMIC DNA]</scope>
    <source>
        <strain evidence="7 8">DSM 44626</strain>
    </source>
</reference>
<protein>
    <submittedName>
        <fullName evidence="7">LLM class F420-dependent oxidoreductase</fullName>
    </submittedName>
    <submittedName>
        <fullName evidence="6">Putative F420-dependent oxidoreductase,c family</fullName>
    </submittedName>
</protein>
<dbReference type="HOGENOM" id="CLU_027853_6_4_11"/>
<reference evidence="6" key="1">
    <citation type="journal article" date="2014" name="Genome Announc.">
        <title>Draft Genome Sequence of Mycobacterium triplex DSM 44626.</title>
        <authorList>
            <person name="Sassi M."/>
            <person name="Croce O."/>
            <person name="Robert C."/>
            <person name="Raoult D."/>
            <person name="Drancourt M."/>
        </authorList>
    </citation>
    <scope>NUCLEOTIDE SEQUENCE [LARGE SCALE GENOMIC DNA]</scope>
    <source>
        <strain evidence="6">DSM 44626</strain>
    </source>
</reference>
<keyword evidence="8" id="KW-1185">Reference proteome</keyword>
<dbReference type="Proteomes" id="UP000028880">
    <property type="component" value="Unassembled WGS sequence"/>
</dbReference>
<dbReference type="InterPro" id="IPR019921">
    <property type="entry name" value="Lucif-like_OxRdtase_Rv2161c"/>
</dbReference>
<keyword evidence="4" id="KW-0503">Monooxygenase</keyword>
<evidence type="ECO:0000259" key="5">
    <source>
        <dbReference type="Pfam" id="PF00296"/>
    </source>
</evidence>
<gene>
    <name evidence="7" type="ORF">AWC29_21955</name>
    <name evidence="6" type="ORF">BN973_03322</name>
</gene>
<dbReference type="EMBL" id="HG964446">
    <property type="protein sequence ID" value="CDO88952.1"/>
    <property type="molecule type" value="Genomic_DNA"/>
</dbReference>
<dbReference type="STRING" id="47839.BN973_03322"/>
<dbReference type="GO" id="GO:0046306">
    <property type="term" value="P:alkanesulfonate catabolic process"/>
    <property type="evidence" value="ECO:0007669"/>
    <property type="project" value="TreeGrafter"/>
</dbReference>
<proteinExistence type="predicted"/>
<dbReference type="RefSeq" id="WP_036469382.1">
    <property type="nucleotide sequence ID" value="NZ_HG964446.1"/>
</dbReference>
<organism evidence="6">
    <name type="scientific">Mycobacterium triplex</name>
    <dbReference type="NCBI Taxonomy" id="47839"/>
    <lineage>
        <taxon>Bacteria</taxon>
        <taxon>Bacillati</taxon>
        <taxon>Actinomycetota</taxon>
        <taxon>Actinomycetes</taxon>
        <taxon>Mycobacteriales</taxon>
        <taxon>Mycobacteriaceae</taxon>
        <taxon>Mycobacterium</taxon>
        <taxon>Mycobacterium simiae complex</taxon>
    </lineage>
</organism>
<dbReference type="PANTHER" id="PTHR42847">
    <property type="entry name" value="ALKANESULFONATE MONOOXYGENASE"/>
    <property type="match status" value="1"/>
</dbReference>
<feature type="domain" description="Luciferase-like" evidence="5">
    <location>
        <begin position="11"/>
        <end position="236"/>
    </location>
</feature>
<dbReference type="InterPro" id="IPR036661">
    <property type="entry name" value="Luciferase-like_sf"/>
</dbReference>
<dbReference type="PANTHER" id="PTHR42847:SF4">
    <property type="entry name" value="ALKANESULFONATE MONOOXYGENASE-RELATED"/>
    <property type="match status" value="1"/>
</dbReference>
<dbReference type="SUPFAM" id="SSF51679">
    <property type="entry name" value="Bacterial luciferase-like"/>
    <property type="match status" value="1"/>
</dbReference>
<evidence type="ECO:0000313" key="6">
    <source>
        <dbReference type="EMBL" id="CDO88952.1"/>
    </source>
</evidence>
<accession>A0A024K027</accession>
<keyword evidence="3" id="KW-0560">Oxidoreductase</keyword>
<dbReference type="Gene3D" id="3.20.20.30">
    <property type="entry name" value="Luciferase-like domain"/>
    <property type="match status" value="1"/>
</dbReference>
<dbReference type="AlphaFoldDB" id="A0A024K027"/>
<keyword evidence="1" id="KW-0285">Flavoprotein</keyword>
<dbReference type="Pfam" id="PF00296">
    <property type="entry name" value="Bac_luciferase"/>
    <property type="match status" value="1"/>
</dbReference>
<evidence type="ECO:0000313" key="8">
    <source>
        <dbReference type="Proteomes" id="UP000193710"/>
    </source>
</evidence>
<reference evidence="6" key="2">
    <citation type="submission" date="2014-04" db="EMBL/GenBank/DDBJ databases">
        <authorList>
            <person name="Xu Y.W."/>
            <person name="Yang Q."/>
        </authorList>
    </citation>
    <scope>NUCLEOTIDE SEQUENCE</scope>
    <source>
        <strain evidence="6">DSM 44626</strain>
    </source>
</reference>
<dbReference type="InterPro" id="IPR050172">
    <property type="entry name" value="SsuD_RutA_monooxygenase"/>
</dbReference>
<dbReference type="NCBIfam" id="TIGR03560">
    <property type="entry name" value="F420_Rv1855c"/>
    <property type="match status" value="1"/>
</dbReference>
<dbReference type="OrthoDB" id="4029802at2"/>
<name>A0A024K027_9MYCO</name>
<dbReference type="Proteomes" id="UP000193710">
    <property type="component" value="Unassembled WGS sequence"/>
</dbReference>
<dbReference type="eggNOG" id="COG2141">
    <property type="taxonomic scope" value="Bacteria"/>
</dbReference>